<dbReference type="EMBL" id="DPSM01000009">
    <property type="protein sequence ID" value="HCJ99365.1"/>
    <property type="molecule type" value="Genomic_DNA"/>
</dbReference>
<dbReference type="Proteomes" id="UP000262210">
    <property type="component" value="Unassembled WGS sequence"/>
</dbReference>
<evidence type="ECO:0000313" key="1">
    <source>
        <dbReference type="EMBL" id="HCJ99365.1"/>
    </source>
</evidence>
<dbReference type="AlphaFoldDB" id="A0A9C7QT40"/>
<evidence type="ECO:0000313" key="2">
    <source>
        <dbReference type="Proteomes" id="UP000262210"/>
    </source>
</evidence>
<organism evidence="1 2">
    <name type="scientific">Serratia grimesii</name>
    <dbReference type="NCBI Taxonomy" id="82995"/>
    <lineage>
        <taxon>Bacteria</taxon>
        <taxon>Pseudomonadati</taxon>
        <taxon>Pseudomonadota</taxon>
        <taxon>Gammaproteobacteria</taxon>
        <taxon>Enterobacterales</taxon>
        <taxon>Yersiniaceae</taxon>
        <taxon>Serratia</taxon>
    </lineage>
</organism>
<gene>
    <name evidence="1" type="ORF">DHV72_04990</name>
</gene>
<comment type="caution">
    <text evidence="1">The sequence shown here is derived from an EMBL/GenBank/DDBJ whole genome shotgun (WGS) entry which is preliminary data.</text>
</comment>
<accession>A0A9C7QT40</accession>
<sequence length="59" mass="6634">MFCIGLYIGAQYKTYSFTACFRPIDFGLQLGGKSQNPQELTQVSDWGSVVKPTTLQLER</sequence>
<protein>
    <submittedName>
        <fullName evidence="1">Uncharacterized protein</fullName>
    </submittedName>
</protein>
<name>A0A9C7QT40_9GAMM</name>
<reference evidence="1 2" key="1">
    <citation type="journal article" date="2018" name="Nat. Biotechnol.">
        <title>A standardized bacterial taxonomy based on genome phylogeny substantially revises the tree of life.</title>
        <authorList>
            <person name="Parks D.H."/>
            <person name="Chuvochina M."/>
            <person name="Waite D.W."/>
            <person name="Rinke C."/>
            <person name="Skarshewski A."/>
            <person name="Chaumeil P.A."/>
            <person name="Hugenholtz P."/>
        </authorList>
    </citation>
    <scope>NUCLEOTIDE SEQUENCE [LARGE SCALE GENOMIC DNA]</scope>
    <source>
        <strain evidence="1">UBA11264</strain>
    </source>
</reference>
<proteinExistence type="predicted"/>